<reference evidence="2 3" key="1">
    <citation type="submission" date="2018-07" db="EMBL/GenBank/DDBJ databases">
        <title>Genomic Encyclopedia of Type Strains, Phase IV (KMG-IV): sequencing the most valuable type-strain genomes for metagenomic binning, comparative biology and taxonomic classification.</title>
        <authorList>
            <person name="Goeker M."/>
        </authorList>
    </citation>
    <scope>NUCLEOTIDE SEQUENCE [LARGE SCALE GENOMIC DNA]</scope>
    <source>
        <strain evidence="2 3">DSM 25281</strain>
    </source>
</reference>
<feature type="domain" description="NERD" evidence="1">
    <location>
        <begin position="41"/>
        <end position="161"/>
    </location>
</feature>
<evidence type="ECO:0000313" key="3">
    <source>
        <dbReference type="Proteomes" id="UP000255326"/>
    </source>
</evidence>
<comment type="caution">
    <text evidence="2">The sequence shown here is derived from an EMBL/GenBank/DDBJ whole genome shotgun (WGS) entry which is preliminary data.</text>
</comment>
<dbReference type="Pfam" id="PF08378">
    <property type="entry name" value="NERD"/>
    <property type="match status" value="1"/>
</dbReference>
<keyword evidence="3" id="KW-1185">Reference proteome</keyword>
<evidence type="ECO:0000313" key="2">
    <source>
        <dbReference type="EMBL" id="RDI41379.1"/>
    </source>
</evidence>
<dbReference type="OrthoDB" id="569879at2"/>
<protein>
    <submittedName>
        <fullName evidence="2">Nuclease-like protein</fullName>
    </submittedName>
</protein>
<gene>
    <name evidence="2" type="ORF">DFR59_10829</name>
</gene>
<evidence type="ECO:0000259" key="1">
    <source>
        <dbReference type="PROSITE" id="PS50965"/>
    </source>
</evidence>
<sequence length="328" mass="38603">MIVKQLTVPIQIRKLEALLNRFPIHDERRERIFSDYQKAYSGYIGEKAMQYPLSYLDPERYLIFHDIRLKAGEHFFQIDILILSTKFILISEVKNITGRLFLDHEHKQLIRTIDDKEESFTYPIDQLTLQQIQLKKWLHQHSFPLLPIEGLVVFTNESSILTSSKPHEKIIKKSSFIHKMLDLEKRFNQVPDYSENINTLSDTILQNHTPQNKSLLQKYQISKDELITGIQCPNCQQFAMKRSYKYFNCSQCRSSSKSAYLKALEEYVLLFDSLLTNKQGREFLEIKSPDLMQRILREISAERFGVNKSTSYRICLEALGKLKKESLE</sequence>
<dbReference type="InterPro" id="IPR011528">
    <property type="entry name" value="NERD"/>
</dbReference>
<organism evidence="2 3">
    <name type="scientific">Falsibacillus pallidus</name>
    <dbReference type="NCBI Taxonomy" id="493781"/>
    <lineage>
        <taxon>Bacteria</taxon>
        <taxon>Bacillati</taxon>
        <taxon>Bacillota</taxon>
        <taxon>Bacilli</taxon>
        <taxon>Bacillales</taxon>
        <taxon>Bacillaceae</taxon>
        <taxon>Falsibacillus</taxon>
    </lineage>
</organism>
<name>A0A370GE45_9BACI</name>
<dbReference type="Proteomes" id="UP000255326">
    <property type="component" value="Unassembled WGS sequence"/>
</dbReference>
<proteinExistence type="predicted"/>
<dbReference type="PROSITE" id="PS50965">
    <property type="entry name" value="NERD"/>
    <property type="match status" value="1"/>
</dbReference>
<dbReference type="AlphaFoldDB" id="A0A370GE45"/>
<dbReference type="EMBL" id="QQAY01000008">
    <property type="protein sequence ID" value="RDI41379.1"/>
    <property type="molecule type" value="Genomic_DNA"/>
</dbReference>
<dbReference type="RefSeq" id="WP_158538382.1">
    <property type="nucleotide sequence ID" value="NZ_QQAY01000008.1"/>
</dbReference>
<accession>A0A370GE45</accession>